<proteinExistence type="inferred from homology"/>
<dbReference type="GO" id="GO:0003697">
    <property type="term" value="F:single-stranded DNA binding"/>
    <property type="evidence" value="ECO:0007669"/>
    <property type="project" value="InterPro"/>
</dbReference>
<keyword evidence="9" id="KW-0460">Magnesium</keyword>
<feature type="region of interest" description="Disordered" evidence="12">
    <location>
        <begin position="336"/>
        <end position="364"/>
    </location>
</feature>
<dbReference type="Pfam" id="PF00752">
    <property type="entry name" value="XPG_N"/>
    <property type="match status" value="1"/>
</dbReference>
<dbReference type="SUPFAM" id="SSF88723">
    <property type="entry name" value="PIN domain-like"/>
    <property type="match status" value="1"/>
</dbReference>
<evidence type="ECO:0000256" key="7">
    <source>
        <dbReference type="ARBA" id="ARBA00022763"/>
    </source>
</evidence>
<evidence type="ECO:0000256" key="6">
    <source>
        <dbReference type="ARBA" id="ARBA00022759"/>
    </source>
</evidence>
<evidence type="ECO:0000259" key="14">
    <source>
        <dbReference type="SMART" id="SM00485"/>
    </source>
</evidence>
<gene>
    <name evidence="15" type="ORF">NEOLEDRAFT_1160288</name>
</gene>
<dbReference type="InterPro" id="IPR001044">
    <property type="entry name" value="XPG/Rad2_eukaryotes"/>
</dbReference>
<dbReference type="EMBL" id="KV425553">
    <property type="protein sequence ID" value="KZT29752.1"/>
    <property type="molecule type" value="Genomic_DNA"/>
</dbReference>
<dbReference type="InterPro" id="IPR006086">
    <property type="entry name" value="XPG-I_dom"/>
</dbReference>
<feature type="compositionally biased region" description="Low complexity" evidence="12">
    <location>
        <begin position="463"/>
        <end position="481"/>
    </location>
</feature>
<feature type="compositionally biased region" description="Low complexity" evidence="12">
    <location>
        <begin position="161"/>
        <end position="173"/>
    </location>
</feature>
<sequence>MGVKSLWDLLTPVGRPVLLETMEGKSMAIDSSIWIYQFQATMRDKEGRALVNAHVLGFLRRICKLLFYGIKPVFVFDGGAPAMKRNTLSERKRKKAGAAESHARVAEKLLAAQLRRKAVEQAQHFGKSKSKAPARIMDGDTVYLEDIDGSAPQTPVKVANKPKSNDPSPSSNKKSSRFHDHDPYKLPDLNMDDIVASVTRSTAPDPRLATEEELCTFIEEMRPEDFDITSPAFRELPTEVQYEIIGDLRLKSRQTSYDRLQNMLRNSRTPLDFSRQQIKNLKQRNALTQQLLVTTDSIGHAHIAIPVRIASERNKEYVLLKNQGEDGGWVLGIRDEGTQDKPIQIDQDEKPLDGEGDSDTEMEEVDIAPTASMDSDLREFRRGMALSAIAKRQSPMKMSTRIVKPKKKASFEPEEPEQGPEGDSDKDSELAIAMQESLEHAENAELQRALQVSRDEHRRLILSDGVAASSSSASGSGASPSVIRRSDPSSPKKPSSSAWDIDDLYASPSRLETALSIGNVPIRSTRPSLAQASRAEPAPSSSLFGQPSLLLPSGGVPSTRSSPSLADEKESDVYAGEDQVPKQPDPLPVTESPNNLAVALSSDSEDEMEAVIVPVTNASTADASSAVPMDVAQDYSFSSPEPSAPQPVDETLRIRAIMEVEEIATNTAPSQYDLSGHELSVDDMDEGEGSPSPVPEAPSDEPITLATRPRSSSPANEDDTAPYLDEPKAIDEEWDAVQEMDSTAEEGEFARFLSQVKGRDLSDIRNEIDAEIKALNQQRKIAMRDSEDITHQMVAQIMTMLRLFGIPYITAPMEAEAQCAELVRLELVDGIITDDSDVFLFGGLRVFKNMFNQSKTVECFLLSDLTRELGLDRDKLVRLAYLLGSDYVEGLPRAGPVVAMELLTEFPGEDGLHKFKDWWTKVQSGQDNDADNKSNFRKRFKRRFKDLYLPPEWPNPAVRDAYYHPTVDSSEEPFKWGLPDLDALRGFLHEELGWGQSKVDDLLLPIIQKVGKRGQTTALNRQGNLNSFFDVTAGSGTYAPRKRQAYTSKRLQEVVKTFRDQRSKSKDIASVSASPSPPDEIEEAEGAGEAPAPKRRRATRTKDGTGQGKVAKRGVGSRGRGGRAALSKRRKKTVKSDDEDNDGSDFAGQGQPGSNDVEGEQLLGMKLRPRPQSAHQGTGRSSAEAVAEYNDA</sequence>
<dbReference type="GO" id="GO:0004520">
    <property type="term" value="F:DNA endonuclease activity"/>
    <property type="evidence" value="ECO:0007669"/>
    <property type="project" value="TreeGrafter"/>
</dbReference>
<feature type="region of interest" description="Disordered" evidence="12">
    <location>
        <begin position="515"/>
        <end position="606"/>
    </location>
</feature>
<dbReference type="Gene3D" id="1.10.150.20">
    <property type="entry name" value="5' to 3' exonuclease, C-terminal subdomain"/>
    <property type="match status" value="1"/>
</dbReference>
<dbReference type="OrthoDB" id="31113at2759"/>
<keyword evidence="5" id="KW-0479">Metal-binding</keyword>
<feature type="domain" description="XPG-I" evidence="13">
    <location>
        <begin position="802"/>
        <end position="871"/>
    </location>
</feature>
<evidence type="ECO:0000256" key="12">
    <source>
        <dbReference type="SAM" id="MobiDB-lite"/>
    </source>
</evidence>
<feature type="domain" description="XPG N-terminal" evidence="14">
    <location>
        <begin position="1"/>
        <end position="98"/>
    </location>
</feature>
<comment type="subcellular location">
    <subcellularLocation>
        <location evidence="2">Nucleus</location>
    </subcellularLocation>
</comment>
<dbReference type="InterPro" id="IPR019974">
    <property type="entry name" value="XPG_CS"/>
</dbReference>
<evidence type="ECO:0000256" key="3">
    <source>
        <dbReference type="ARBA" id="ARBA00005283"/>
    </source>
</evidence>
<keyword evidence="16" id="KW-1185">Reference proteome</keyword>
<keyword evidence="7" id="KW-0227">DNA damage</keyword>
<evidence type="ECO:0000313" key="16">
    <source>
        <dbReference type="Proteomes" id="UP000076761"/>
    </source>
</evidence>
<reference evidence="15 16" key="1">
    <citation type="journal article" date="2016" name="Mol. Biol. Evol.">
        <title>Comparative Genomics of Early-Diverging Mushroom-Forming Fungi Provides Insights into the Origins of Lignocellulose Decay Capabilities.</title>
        <authorList>
            <person name="Nagy L.G."/>
            <person name="Riley R."/>
            <person name="Tritt A."/>
            <person name="Adam C."/>
            <person name="Daum C."/>
            <person name="Floudas D."/>
            <person name="Sun H."/>
            <person name="Yadav J.S."/>
            <person name="Pangilinan J."/>
            <person name="Larsson K.H."/>
            <person name="Matsuura K."/>
            <person name="Barry K."/>
            <person name="Labutti K."/>
            <person name="Kuo R."/>
            <person name="Ohm R.A."/>
            <person name="Bhattacharya S.S."/>
            <person name="Shirouzu T."/>
            <person name="Yoshinaga Y."/>
            <person name="Martin F.M."/>
            <person name="Grigoriev I.V."/>
            <person name="Hibbett D.S."/>
        </authorList>
    </citation>
    <scope>NUCLEOTIDE SEQUENCE [LARGE SCALE GENOMIC DNA]</scope>
    <source>
        <strain evidence="15 16">HHB14362 ss-1</strain>
    </source>
</reference>
<dbReference type="SMART" id="SM00484">
    <property type="entry name" value="XPGI"/>
    <property type="match status" value="1"/>
</dbReference>
<keyword evidence="10" id="KW-0234">DNA repair</keyword>
<dbReference type="InterPro" id="IPR006084">
    <property type="entry name" value="XPG/Rad2"/>
</dbReference>
<evidence type="ECO:0000256" key="9">
    <source>
        <dbReference type="ARBA" id="ARBA00022842"/>
    </source>
</evidence>
<keyword evidence="4" id="KW-0540">Nuclease</keyword>
<dbReference type="Pfam" id="PF00867">
    <property type="entry name" value="XPG_I"/>
    <property type="match status" value="1"/>
</dbReference>
<evidence type="ECO:0000256" key="8">
    <source>
        <dbReference type="ARBA" id="ARBA00022801"/>
    </source>
</evidence>
<dbReference type="PANTHER" id="PTHR16171:SF7">
    <property type="entry name" value="DNA REPAIR PROTEIN RAD2"/>
    <property type="match status" value="1"/>
</dbReference>
<protein>
    <submittedName>
        <fullName evidence="15">PIN domain-like protein</fullName>
    </submittedName>
</protein>
<dbReference type="AlphaFoldDB" id="A0A165VJ75"/>
<evidence type="ECO:0000256" key="11">
    <source>
        <dbReference type="ARBA" id="ARBA00023242"/>
    </source>
</evidence>
<feature type="region of interest" description="Disordered" evidence="12">
    <location>
        <begin position="1057"/>
        <end position="1192"/>
    </location>
</feature>
<evidence type="ECO:0000256" key="10">
    <source>
        <dbReference type="ARBA" id="ARBA00023204"/>
    </source>
</evidence>
<dbReference type="InterPro" id="IPR006085">
    <property type="entry name" value="XPG_DNA_repair_N"/>
</dbReference>
<feature type="compositionally biased region" description="Low complexity" evidence="12">
    <location>
        <begin position="488"/>
        <end position="497"/>
    </location>
</feature>
<feature type="compositionally biased region" description="Basic and acidic residues" evidence="12">
    <location>
        <begin position="1057"/>
        <end position="1067"/>
    </location>
</feature>
<dbReference type="InterPro" id="IPR008918">
    <property type="entry name" value="HhH2"/>
</dbReference>
<comment type="similarity">
    <text evidence="3">Belongs to the XPG/RAD2 endonuclease family. XPG subfamily.</text>
</comment>
<organism evidence="15 16">
    <name type="scientific">Neolentinus lepideus HHB14362 ss-1</name>
    <dbReference type="NCBI Taxonomy" id="1314782"/>
    <lineage>
        <taxon>Eukaryota</taxon>
        <taxon>Fungi</taxon>
        <taxon>Dikarya</taxon>
        <taxon>Basidiomycota</taxon>
        <taxon>Agaricomycotina</taxon>
        <taxon>Agaricomycetes</taxon>
        <taxon>Gloeophyllales</taxon>
        <taxon>Gloeophyllaceae</taxon>
        <taxon>Neolentinus</taxon>
    </lineage>
</organism>
<dbReference type="PRINTS" id="PR00853">
    <property type="entry name" value="XPGRADSUPER"/>
</dbReference>
<feature type="compositionally biased region" description="Acidic residues" evidence="12">
    <location>
        <begin position="354"/>
        <end position="364"/>
    </location>
</feature>
<name>A0A165VJ75_9AGAM</name>
<dbReference type="InterPro" id="IPR029060">
    <property type="entry name" value="PIN-like_dom_sf"/>
</dbReference>
<comment type="cofactor">
    <cofactor evidence="1">
        <name>Mg(2+)</name>
        <dbReference type="ChEBI" id="CHEBI:18420"/>
    </cofactor>
</comment>
<dbReference type="InterPro" id="IPR036279">
    <property type="entry name" value="5-3_exonuclease_C_sf"/>
</dbReference>
<dbReference type="Gene3D" id="3.40.50.1010">
    <property type="entry name" value="5'-nuclease"/>
    <property type="match status" value="2"/>
</dbReference>
<dbReference type="CDD" id="cd09868">
    <property type="entry name" value="PIN_XPG_RAD2"/>
    <property type="match status" value="2"/>
</dbReference>
<dbReference type="SUPFAM" id="SSF47807">
    <property type="entry name" value="5' to 3' exonuclease, C-terminal subdomain"/>
    <property type="match status" value="1"/>
</dbReference>
<dbReference type="InParanoid" id="A0A165VJ75"/>
<dbReference type="Proteomes" id="UP000076761">
    <property type="component" value="Unassembled WGS sequence"/>
</dbReference>
<feature type="region of interest" description="Disordered" evidence="12">
    <location>
        <begin position="680"/>
        <end position="726"/>
    </location>
</feature>
<dbReference type="GO" id="GO:0046872">
    <property type="term" value="F:metal ion binding"/>
    <property type="evidence" value="ECO:0007669"/>
    <property type="project" value="UniProtKB-KW"/>
</dbReference>
<dbReference type="SMART" id="SM00279">
    <property type="entry name" value="HhH2"/>
    <property type="match status" value="1"/>
</dbReference>
<keyword evidence="6" id="KW-0255">Endonuclease</keyword>
<dbReference type="FunCoup" id="A0A165VJ75">
    <property type="interactions" value="419"/>
</dbReference>
<dbReference type="PROSITE" id="PS00841">
    <property type="entry name" value="XPG_1"/>
    <property type="match status" value="1"/>
</dbReference>
<feature type="region of interest" description="Disordered" evidence="12">
    <location>
        <begin position="391"/>
        <end position="429"/>
    </location>
</feature>
<evidence type="ECO:0000313" key="15">
    <source>
        <dbReference type="EMBL" id="KZT29752.1"/>
    </source>
</evidence>
<dbReference type="PROSITE" id="PS00842">
    <property type="entry name" value="XPG_2"/>
    <property type="match status" value="1"/>
</dbReference>
<accession>A0A165VJ75</accession>
<dbReference type="SMART" id="SM00485">
    <property type="entry name" value="XPGN"/>
    <property type="match status" value="1"/>
</dbReference>
<dbReference type="GO" id="GO:0016788">
    <property type="term" value="F:hydrolase activity, acting on ester bonds"/>
    <property type="evidence" value="ECO:0007669"/>
    <property type="project" value="InterPro"/>
</dbReference>
<dbReference type="STRING" id="1314782.A0A165VJ75"/>
<evidence type="ECO:0000256" key="2">
    <source>
        <dbReference type="ARBA" id="ARBA00004123"/>
    </source>
</evidence>
<evidence type="ECO:0000259" key="13">
    <source>
        <dbReference type="SMART" id="SM00484"/>
    </source>
</evidence>
<evidence type="ECO:0000256" key="5">
    <source>
        <dbReference type="ARBA" id="ARBA00022723"/>
    </source>
</evidence>
<evidence type="ECO:0000256" key="4">
    <source>
        <dbReference type="ARBA" id="ARBA00022722"/>
    </source>
</evidence>
<feature type="region of interest" description="Disordered" evidence="12">
    <location>
        <begin position="151"/>
        <end position="186"/>
    </location>
</feature>
<dbReference type="CDD" id="cd09904">
    <property type="entry name" value="H3TH_XPG"/>
    <property type="match status" value="1"/>
</dbReference>
<keyword evidence="11" id="KW-0539">Nucleus</keyword>
<dbReference type="GO" id="GO:0006289">
    <property type="term" value="P:nucleotide-excision repair"/>
    <property type="evidence" value="ECO:0007669"/>
    <property type="project" value="InterPro"/>
</dbReference>
<dbReference type="GO" id="GO:0005634">
    <property type="term" value="C:nucleus"/>
    <property type="evidence" value="ECO:0007669"/>
    <property type="project" value="UniProtKB-SubCell"/>
</dbReference>
<dbReference type="PRINTS" id="PR00066">
    <property type="entry name" value="XRODRMPGMNTG"/>
</dbReference>
<feature type="compositionally biased region" description="Acidic residues" evidence="12">
    <location>
        <begin position="412"/>
        <end position="422"/>
    </location>
</feature>
<keyword evidence="8" id="KW-0378">Hydrolase</keyword>
<dbReference type="PANTHER" id="PTHR16171">
    <property type="entry name" value="DNA REPAIR PROTEIN COMPLEMENTING XP-G CELLS-RELATED"/>
    <property type="match status" value="1"/>
</dbReference>
<feature type="region of interest" description="Disordered" evidence="12">
    <location>
        <begin position="463"/>
        <end position="501"/>
    </location>
</feature>
<evidence type="ECO:0000256" key="1">
    <source>
        <dbReference type="ARBA" id="ARBA00001946"/>
    </source>
</evidence>